<name>A0A7E4VRN6_PANRE</name>
<keyword evidence="2" id="KW-1185">Reference proteome</keyword>
<proteinExistence type="predicted"/>
<evidence type="ECO:0000313" key="3">
    <source>
        <dbReference type="WBParaSite" id="Pan_g2553.t1"/>
    </source>
</evidence>
<keyword evidence="1" id="KW-0732">Signal</keyword>
<reference evidence="2" key="1">
    <citation type="journal article" date="2013" name="Genetics">
        <title>The draft genome and transcriptome of Panagrellus redivivus are shaped by the harsh demands of a free-living lifestyle.</title>
        <authorList>
            <person name="Srinivasan J."/>
            <person name="Dillman A.R."/>
            <person name="Macchietto M.G."/>
            <person name="Heikkinen L."/>
            <person name="Lakso M."/>
            <person name="Fracchia K.M."/>
            <person name="Antoshechkin I."/>
            <person name="Mortazavi A."/>
            <person name="Wong G."/>
            <person name="Sternberg P.W."/>
        </authorList>
    </citation>
    <scope>NUCLEOTIDE SEQUENCE [LARGE SCALE GENOMIC DNA]</scope>
    <source>
        <strain evidence="2">MT8872</strain>
    </source>
</reference>
<dbReference type="AlphaFoldDB" id="A0A7E4VRN6"/>
<sequence>MSTHLYGWLHFNLVLMGFMLDGTVTARIPFQKQKSIHFDLAELLLFRLRSHQKYESRQVLFDSYTISLSLLPVLEDL</sequence>
<dbReference type="Proteomes" id="UP000492821">
    <property type="component" value="Unassembled WGS sequence"/>
</dbReference>
<organism evidence="2 3">
    <name type="scientific">Panagrellus redivivus</name>
    <name type="common">Microworm</name>
    <dbReference type="NCBI Taxonomy" id="6233"/>
    <lineage>
        <taxon>Eukaryota</taxon>
        <taxon>Metazoa</taxon>
        <taxon>Ecdysozoa</taxon>
        <taxon>Nematoda</taxon>
        <taxon>Chromadorea</taxon>
        <taxon>Rhabditida</taxon>
        <taxon>Tylenchina</taxon>
        <taxon>Panagrolaimomorpha</taxon>
        <taxon>Panagrolaimoidea</taxon>
        <taxon>Panagrolaimidae</taxon>
        <taxon>Panagrellus</taxon>
    </lineage>
</organism>
<feature type="signal peptide" evidence="1">
    <location>
        <begin position="1"/>
        <end position="26"/>
    </location>
</feature>
<protein>
    <submittedName>
        <fullName evidence="3">Secreted protein</fullName>
    </submittedName>
</protein>
<evidence type="ECO:0000313" key="2">
    <source>
        <dbReference type="Proteomes" id="UP000492821"/>
    </source>
</evidence>
<feature type="chain" id="PRO_5028920770" evidence="1">
    <location>
        <begin position="27"/>
        <end position="77"/>
    </location>
</feature>
<reference evidence="3" key="2">
    <citation type="submission" date="2020-10" db="UniProtKB">
        <authorList>
            <consortium name="WormBaseParasite"/>
        </authorList>
    </citation>
    <scope>IDENTIFICATION</scope>
</reference>
<accession>A0A7E4VRN6</accession>
<evidence type="ECO:0000256" key="1">
    <source>
        <dbReference type="SAM" id="SignalP"/>
    </source>
</evidence>
<dbReference type="WBParaSite" id="Pan_g2553.t1">
    <property type="protein sequence ID" value="Pan_g2553.t1"/>
    <property type="gene ID" value="Pan_g2553"/>
</dbReference>